<reference evidence="18" key="1">
    <citation type="journal article" date="2014" name="Science">
        <title>Ancient hybridizations among the ancestral genomes of bread wheat.</title>
        <authorList>
            <consortium name="International Wheat Genome Sequencing Consortium,"/>
            <person name="Marcussen T."/>
            <person name="Sandve S.R."/>
            <person name="Heier L."/>
            <person name="Spannagl M."/>
            <person name="Pfeifer M."/>
            <person name="Jakobsen K.S."/>
            <person name="Wulff B.B."/>
            <person name="Steuernagel B."/>
            <person name="Mayer K.F."/>
            <person name="Olsen O.A."/>
        </authorList>
    </citation>
    <scope>NUCLEOTIDE SEQUENCE [LARGE SCALE GENOMIC DNA]</scope>
    <source>
        <strain evidence="18">cv. AL8/78</strain>
    </source>
</reference>
<evidence type="ECO:0000259" key="16">
    <source>
        <dbReference type="Pfam" id="PF01529"/>
    </source>
</evidence>
<evidence type="ECO:0000256" key="5">
    <source>
        <dbReference type="ARBA" id="ARBA00022692"/>
    </source>
</evidence>
<feature type="transmembrane region" description="Helical" evidence="14">
    <location>
        <begin position="571"/>
        <end position="594"/>
    </location>
</feature>
<keyword evidence="7 14" id="KW-1133">Transmembrane helix</keyword>
<feature type="domain" description="Palmitoyltransferase DHHC" evidence="16">
    <location>
        <begin position="457"/>
        <end position="614"/>
    </location>
</feature>
<reference evidence="17" key="4">
    <citation type="submission" date="2019-03" db="UniProtKB">
        <authorList>
            <consortium name="EnsemblPlants"/>
        </authorList>
    </citation>
    <scope>IDENTIFICATION</scope>
</reference>
<reference evidence="18" key="2">
    <citation type="journal article" date="2017" name="Nat. Plants">
        <title>The Aegilops tauschii genome reveals multiple impacts of transposons.</title>
        <authorList>
            <person name="Zhao G."/>
            <person name="Zou C."/>
            <person name="Li K."/>
            <person name="Wang K."/>
            <person name="Li T."/>
            <person name="Gao L."/>
            <person name="Zhang X."/>
            <person name="Wang H."/>
            <person name="Yang Z."/>
            <person name="Liu X."/>
            <person name="Jiang W."/>
            <person name="Mao L."/>
            <person name="Kong X."/>
            <person name="Jiao Y."/>
            <person name="Jia J."/>
        </authorList>
    </citation>
    <scope>NUCLEOTIDE SEQUENCE [LARGE SCALE GENOMIC DNA]</scope>
    <source>
        <strain evidence="18">cv. AL8/78</strain>
    </source>
</reference>
<evidence type="ECO:0000256" key="4">
    <source>
        <dbReference type="ARBA" id="ARBA00022679"/>
    </source>
</evidence>
<dbReference type="STRING" id="200361.A0A453T6R4"/>
<evidence type="ECO:0000256" key="10">
    <source>
        <dbReference type="ARBA" id="ARBA00023136"/>
    </source>
</evidence>
<accession>A0A453T6R4</accession>
<dbReference type="PROSITE" id="PS50297">
    <property type="entry name" value="ANK_REP_REGION"/>
    <property type="match status" value="4"/>
</dbReference>
<keyword evidence="11" id="KW-0449">Lipoprotein</keyword>
<keyword evidence="18" id="KW-1185">Reference proteome</keyword>
<feature type="transmembrane region" description="Helical" evidence="14">
    <location>
        <begin position="364"/>
        <end position="384"/>
    </location>
</feature>
<keyword evidence="8" id="KW-0333">Golgi apparatus</keyword>
<evidence type="ECO:0000256" key="12">
    <source>
        <dbReference type="ARBA" id="ARBA00048048"/>
    </source>
</evidence>
<feature type="repeat" description="ANK" evidence="13">
    <location>
        <begin position="184"/>
        <end position="216"/>
    </location>
</feature>
<keyword evidence="4 14" id="KW-0808">Transferase</keyword>
<reference evidence="17" key="3">
    <citation type="journal article" date="2017" name="Nature">
        <title>Genome sequence of the progenitor of the wheat D genome Aegilops tauschii.</title>
        <authorList>
            <person name="Luo M.C."/>
            <person name="Gu Y.Q."/>
            <person name="Puiu D."/>
            <person name="Wang H."/>
            <person name="Twardziok S.O."/>
            <person name="Deal K.R."/>
            <person name="Huo N."/>
            <person name="Zhu T."/>
            <person name="Wang L."/>
            <person name="Wang Y."/>
            <person name="McGuire P.E."/>
            <person name="Liu S."/>
            <person name="Long H."/>
            <person name="Ramasamy R.K."/>
            <person name="Rodriguez J.C."/>
            <person name="Van S.L."/>
            <person name="Yuan L."/>
            <person name="Wang Z."/>
            <person name="Xia Z."/>
            <person name="Xiao L."/>
            <person name="Anderson O.D."/>
            <person name="Ouyang S."/>
            <person name="Liang Y."/>
            <person name="Zimin A.V."/>
            <person name="Pertea G."/>
            <person name="Qi P."/>
            <person name="Bennetzen J.L."/>
            <person name="Dai X."/>
            <person name="Dawson M.W."/>
            <person name="Muller H.G."/>
            <person name="Kugler K."/>
            <person name="Rivarola-Duarte L."/>
            <person name="Spannagl M."/>
            <person name="Mayer K.F.X."/>
            <person name="Lu F.H."/>
            <person name="Bevan M.W."/>
            <person name="Leroy P."/>
            <person name="Li P."/>
            <person name="You F.M."/>
            <person name="Sun Q."/>
            <person name="Liu Z."/>
            <person name="Lyons E."/>
            <person name="Wicker T."/>
            <person name="Salzberg S.L."/>
            <person name="Devos K.M."/>
            <person name="Dvorak J."/>
        </authorList>
    </citation>
    <scope>NUCLEOTIDE SEQUENCE [LARGE SCALE GENOMIC DNA]</scope>
    <source>
        <strain evidence="17">cv. AL8/78</strain>
    </source>
</reference>
<evidence type="ECO:0000256" key="13">
    <source>
        <dbReference type="PROSITE-ProRule" id="PRU00023"/>
    </source>
</evidence>
<dbReference type="SMART" id="SM00248">
    <property type="entry name" value="ANK"/>
    <property type="match status" value="6"/>
</dbReference>
<dbReference type="Pfam" id="PF12796">
    <property type="entry name" value="Ank_2"/>
    <property type="match status" value="2"/>
</dbReference>
<evidence type="ECO:0000256" key="11">
    <source>
        <dbReference type="ARBA" id="ARBA00023288"/>
    </source>
</evidence>
<dbReference type="InterPro" id="IPR002110">
    <property type="entry name" value="Ankyrin_rpt"/>
</dbReference>
<dbReference type="PANTHER" id="PTHR24161">
    <property type="entry name" value="ANK_REP_REGION DOMAIN-CONTAINING PROTEIN-RELATED"/>
    <property type="match status" value="1"/>
</dbReference>
<evidence type="ECO:0000256" key="14">
    <source>
        <dbReference type="RuleBase" id="RU079119"/>
    </source>
</evidence>
<dbReference type="SUPFAM" id="SSF48403">
    <property type="entry name" value="Ankyrin repeat"/>
    <property type="match status" value="1"/>
</dbReference>
<dbReference type="EC" id="2.3.1.225" evidence="14"/>
<sequence>KSPHSSPFSGPGLPPPPLPLAFSASGPPPERRPARPRRRRPSPRRQRPVKRTHARSHQPPQQPGPSSSSRPTGPAIPQNPRSPPMASEIEVLEDTTAAAAPAAAEAPSVAEVAEEEALKDDVYTAAAYGDLEKLQRLVEAEGRPVGGTDASGYYALQWAVLNNRVAAAQYILEHGGDVNAVDHTGQTALHWSSVRGHIQVAELLLKEGAKVDAADLYGYQATHVAAQYGQTAFIYHIVAKWNADPDVPDNDGRSPLHWAAYKGFADSIRLLLYLDAHRARQDKEGCTPLHWAAIRGNLEACTVLVQAGKKDDLMVKDKTGLTPAQLAADKNHRQVAFFLDNARRVHDSGCNGNPTFAKLSKVGLAPLLWCIAVVLLATYIHSVIAGQYNMSMTPAFGLFAWSGVFVATAGLVMFYKCSRKDPGYISANTRDSHNQRDDEPLLKMELDNPALLTGNWSQLCITCKIVRPVRSKHCSTCDRCVEQFDHHCPWVSNCVGKKNKWEFFMFITLEVIAMIITGSAAIISIVLSLPWLFLATWTGNVLYDSLLFLLAGTVSDPASPASFGDWLGYSVVYHTGAVSFFMMDLFIFFGVACLTGVQAYQIARNITTNEMANSMRYTYLRGPAGRFRNPFDHGVRKNCSDFLVNGYNEDVERLEHASRTDEEIGMIQMTSAVSQNGEGHSHHGNCDDHACADSHANSNSHTQGGSSQCCDHSKKNERTPFGLGLGLGRNSASR</sequence>
<feature type="repeat" description="ANK" evidence="13">
    <location>
        <begin position="284"/>
        <end position="316"/>
    </location>
</feature>
<reference evidence="17" key="5">
    <citation type="journal article" date="2021" name="G3 (Bethesda)">
        <title>Aegilops tauschii genome assembly Aet v5.0 features greater sequence contiguity and improved annotation.</title>
        <authorList>
            <person name="Wang L."/>
            <person name="Zhu T."/>
            <person name="Rodriguez J.C."/>
            <person name="Deal K.R."/>
            <person name="Dubcovsky J."/>
            <person name="McGuire P.E."/>
            <person name="Lux T."/>
            <person name="Spannagl M."/>
            <person name="Mayer K.F.X."/>
            <person name="Baldrich P."/>
            <person name="Meyers B.C."/>
            <person name="Huo N."/>
            <person name="Gu Y.Q."/>
            <person name="Zhou H."/>
            <person name="Devos K.M."/>
            <person name="Bennetzen J.L."/>
            <person name="Unver T."/>
            <person name="Budak H."/>
            <person name="Gulick P.J."/>
            <person name="Galiba G."/>
            <person name="Kalapos B."/>
            <person name="Nelson D.R."/>
            <person name="Li P."/>
            <person name="You F.M."/>
            <person name="Luo M.C."/>
            <person name="Dvorak J."/>
        </authorList>
    </citation>
    <scope>NUCLEOTIDE SEQUENCE [LARGE SCALE GENOMIC DNA]</scope>
    <source>
        <strain evidence="17">cv. AL8/78</strain>
    </source>
</reference>
<proteinExistence type="inferred from homology"/>
<keyword evidence="14" id="KW-0012">Acyltransferase</keyword>
<dbReference type="PANTHER" id="PTHR24161:SF17">
    <property type="entry name" value="PALMITOYLTRANSFERASE"/>
    <property type="match status" value="1"/>
</dbReference>
<feature type="compositionally biased region" description="Basic residues" evidence="15">
    <location>
        <begin position="34"/>
        <end position="56"/>
    </location>
</feature>
<evidence type="ECO:0000256" key="15">
    <source>
        <dbReference type="SAM" id="MobiDB-lite"/>
    </source>
</evidence>
<name>A0A453T6R4_AEGTS</name>
<evidence type="ECO:0000256" key="6">
    <source>
        <dbReference type="ARBA" id="ARBA00022737"/>
    </source>
</evidence>
<evidence type="ECO:0000256" key="9">
    <source>
        <dbReference type="ARBA" id="ARBA00023043"/>
    </source>
</evidence>
<comment type="domain">
    <text evidence="14">The DHHC domain is required for palmitoyltransferase activity.</text>
</comment>
<evidence type="ECO:0000256" key="3">
    <source>
        <dbReference type="ARBA" id="ARBA00008574"/>
    </source>
</evidence>
<keyword evidence="6" id="KW-0677">Repeat</keyword>
<dbReference type="GO" id="GO:0019706">
    <property type="term" value="F:protein-cysteine S-palmitoyltransferase activity"/>
    <property type="evidence" value="ECO:0007669"/>
    <property type="project" value="UniProtKB-EC"/>
</dbReference>
<dbReference type="AlphaFoldDB" id="A0A453T6R4"/>
<dbReference type="GO" id="GO:0000139">
    <property type="term" value="C:Golgi membrane"/>
    <property type="evidence" value="ECO:0007669"/>
    <property type="project" value="UniProtKB-SubCell"/>
</dbReference>
<evidence type="ECO:0000256" key="1">
    <source>
        <dbReference type="ARBA" id="ARBA00004127"/>
    </source>
</evidence>
<dbReference type="Gene3D" id="1.25.40.20">
    <property type="entry name" value="Ankyrin repeat-containing domain"/>
    <property type="match status" value="2"/>
</dbReference>
<dbReference type="InterPro" id="IPR001594">
    <property type="entry name" value="Palmitoyltrfase_DHHC"/>
</dbReference>
<feature type="transmembrane region" description="Helical" evidence="14">
    <location>
        <begin position="503"/>
        <end position="533"/>
    </location>
</feature>
<dbReference type="Pfam" id="PF01529">
    <property type="entry name" value="DHHC"/>
    <property type="match status" value="1"/>
</dbReference>
<feature type="transmembrane region" description="Helical" evidence="14">
    <location>
        <begin position="396"/>
        <end position="415"/>
    </location>
</feature>
<evidence type="ECO:0000313" key="18">
    <source>
        <dbReference type="Proteomes" id="UP000015105"/>
    </source>
</evidence>
<organism evidence="17 18">
    <name type="scientific">Aegilops tauschii subsp. strangulata</name>
    <name type="common">Goatgrass</name>
    <dbReference type="NCBI Taxonomy" id="200361"/>
    <lineage>
        <taxon>Eukaryota</taxon>
        <taxon>Viridiplantae</taxon>
        <taxon>Streptophyta</taxon>
        <taxon>Embryophyta</taxon>
        <taxon>Tracheophyta</taxon>
        <taxon>Spermatophyta</taxon>
        <taxon>Magnoliopsida</taxon>
        <taxon>Liliopsida</taxon>
        <taxon>Poales</taxon>
        <taxon>Poaceae</taxon>
        <taxon>BOP clade</taxon>
        <taxon>Pooideae</taxon>
        <taxon>Triticodae</taxon>
        <taxon>Triticeae</taxon>
        <taxon>Triticinae</taxon>
        <taxon>Aegilops</taxon>
    </lineage>
</organism>
<dbReference type="EnsemblPlants" id="AET7Gv21265900.17">
    <property type="protein sequence ID" value="AET7Gv21265900.17"/>
    <property type="gene ID" value="AET7Gv21265900"/>
</dbReference>
<keyword evidence="10 14" id="KW-0472">Membrane</keyword>
<keyword evidence="9 13" id="KW-0040">ANK repeat</keyword>
<dbReference type="FunFam" id="1.25.40.20:FF:000300">
    <property type="entry name" value="S-acyltransferase"/>
    <property type="match status" value="1"/>
</dbReference>
<evidence type="ECO:0000313" key="17">
    <source>
        <dbReference type="EnsemblPlants" id="AET7Gv21265900.17"/>
    </source>
</evidence>
<comment type="catalytic activity">
    <reaction evidence="12 14">
        <text>L-cysteinyl-[protein] + hexadecanoyl-CoA = S-hexadecanoyl-L-cysteinyl-[protein] + CoA</text>
        <dbReference type="Rhea" id="RHEA:36683"/>
        <dbReference type="Rhea" id="RHEA-COMP:10131"/>
        <dbReference type="Rhea" id="RHEA-COMP:11032"/>
        <dbReference type="ChEBI" id="CHEBI:29950"/>
        <dbReference type="ChEBI" id="CHEBI:57287"/>
        <dbReference type="ChEBI" id="CHEBI:57379"/>
        <dbReference type="ChEBI" id="CHEBI:74151"/>
        <dbReference type="EC" id="2.3.1.225"/>
    </reaction>
</comment>
<evidence type="ECO:0000256" key="7">
    <source>
        <dbReference type="ARBA" id="ARBA00022989"/>
    </source>
</evidence>
<feature type="repeat" description="ANK" evidence="13">
    <location>
        <begin position="251"/>
        <end position="283"/>
    </location>
</feature>
<feature type="repeat" description="ANK" evidence="13">
    <location>
        <begin position="151"/>
        <end position="183"/>
    </location>
</feature>
<dbReference type="Proteomes" id="UP000015105">
    <property type="component" value="Chromosome 7D"/>
</dbReference>
<evidence type="ECO:0000256" key="8">
    <source>
        <dbReference type="ARBA" id="ARBA00023034"/>
    </source>
</evidence>
<dbReference type="PROSITE" id="PS50088">
    <property type="entry name" value="ANK_REPEAT"/>
    <property type="match status" value="4"/>
</dbReference>
<dbReference type="InterPro" id="IPR036770">
    <property type="entry name" value="Ankyrin_rpt-contain_sf"/>
</dbReference>
<feature type="region of interest" description="Disordered" evidence="15">
    <location>
        <begin position="1"/>
        <end position="85"/>
    </location>
</feature>
<comment type="subcellular location">
    <subcellularLocation>
        <location evidence="1">Endomembrane system</location>
        <topology evidence="1">Multi-pass membrane protein</topology>
    </subcellularLocation>
    <subcellularLocation>
        <location evidence="2">Golgi apparatus membrane</location>
    </subcellularLocation>
</comment>
<dbReference type="Gramene" id="AET7Gv21265900.17">
    <property type="protein sequence ID" value="AET7Gv21265900.17"/>
    <property type="gene ID" value="AET7Gv21265900"/>
</dbReference>
<dbReference type="FunFam" id="1.25.40.20:FF:000334">
    <property type="entry name" value="S-acyltransferase"/>
    <property type="match status" value="1"/>
</dbReference>
<dbReference type="PROSITE" id="PS50216">
    <property type="entry name" value="DHHC"/>
    <property type="match status" value="1"/>
</dbReference>
<protein>
    <recommendedName>
        <fullName evidence="14">S-acyltransferase</fullName>
        <ecNumber evidence="14">2.3.1.225</ecNumber>
    </recommendedName>
    <alternativeName>
        <fullName evidence="14">Palmitoyltransferase</fullName>
    </alternativeName>
</protein>
<feature type="compositionally biased region" description="Low complexity" evidence="15">
    <location>
        <begin position="1"/>
        <end position="11"/>
    </location>
</feature>
<keyword evidence="5 14" id="KW-0812">Transmembrane</keyword>
<comment type="similarity">
    <text evidence="3 14">Belongs to the DHHC palmitoyltransferase family.</text>
</comment>
<evidence type="ECO:0000256" key="2">
    <source>
        <dbReference type="ARBA" id="ARBA00004394"/>
    </source>
</evidence>